<feature type="active site" description="Proton acceptor" evidence="2">
    <location>
        <position position="202"/>
    </location>
</feature>
<dbReference type="Proteomes" id="UP000887575">
    <property type="component" value="Unassembled WGS sequence"/>
</dbReference>
<dbReference type="InterPro" id="IPR016035">
    <property type="entry name" value="Acyl_Trfase/lysoPLipase"/>
</dbReference>
<feature type="short sequence motif" description="GXSXG" evidence="2">
    <location>
        <begin position="79"/>
        <end position="83"/>
    </location>
</feature>
<feature type="short sequence motif" description="DGA/G" evidence="2">
    <location>
        <begin position="202"/>
        <end position="204"/>
    </location>
</feature>
<dbReference type="GO" id="GO:0016020">
    <property type="term" value="C:membrane"/>
    <property type="evidence" value="ECO:0007669"/>
    <property type="project" value="TreeGrafter"/>
</dbReference>
<keyword evidence="4" id="KW-1185">Reference proteome</keyword>
<organism evidence="4 5">
    <name type="scientific">Mesorhabditis belari</name>
    <dbReference type="NCBI Taxonomy" id="2138241"/>
    <lineage>
        <taxon>Eukaryota</taxon>
        <taxon>Metazoa</taxon>
        <taxon>Ecdysozoa</taxon>
        <taxon>Nematoda</taxon>
        <taxon>Chromadorea</taxon>
        <taxon>Rhabditida</taxon>
        <taxon>Rhabditina</taxon>
        <taxon>Rhabditomorpha</taxon>
        <taxon>Rhabditoidea</taxon>
        <taxon>Rhabditidae</taxon>
        <taxon>Mesorhabditinae</taxon>
        <taxon>Mesorhabditis</taxon>
    </lineage>
</organism>
<dbReference type="InterPro" id="IPR002641">
    <property type="entry name" value="PNPLA_dom"/>
</dbReference>
<dbReference type="Pfam" id="PF01734">
    <property type="entry name" value="Patatin"/>
    <property type="match status" value="1"/>
</dbReference>
<evidence type="ECO:0000313" key="4">
    <source>
        <dbReference type="Proteomes" id="UP000887575"/>
    </source>
</evidence>
<feature type="domain" description="PNPLA" evidence="3">
    <location>
        <begin position="44"/>
        <end position="215"/>
    </location>
</feature>
<evidence type="ECO:0000259" key="3">
    <source>
        <dbReference type="PROSITE" id="PS51635"/>
    </source>
</evidence>
<dbReference type="PANTHER" id="PTHR12406">
    <property type="entry name" value="CALCIUM-INDEPENDENT PHOSPHOLIPASE A2 IPLA2 -RELATED"/>
    <property type="match status" value="1"/>
</dbReference>
<sequence>MENQRNEKMEKEITEFDCNGIIASAFIPEPPPIKLLCDEEEIALSFSGAGFLAAYHFGVTACLVKNGEELLKRVEKVAGCSAGSLCATLVILAPNRLEEARLDTCNLAAEVRAQPFGALTPGYYLHERVKSLVDKYIPDDISVANGKLLISVTEKSTRENKMISEFETRDELISALSASCFIPFYSGLGCLPPQLRDQEFVDGGLSNNLPRVDGMRTVAISPFASHDAEISPLVNTAADWMITLGQQSIKLNRINGVRAMDALFPPRPDVVQRYYEEGFSDAFRFLCLNNLIKRQNGTQV</sequence>
<dbReference type="GO" id="GO:0055088">
    <property type="term" value="P:lipid homeostasis"/>
    <property type="evidence" value="ECO:0007669"/>
    <property type="project" value="TreeGrafter"/>
</dbReference>
<dbReference type="GO" id="GO:0004806">
    <property type="term" value="F:triacylglycerol lipase activity"/>
    <property type="evidence" value="ECO:0007669"/>
    <property type="project" value="TreeGrafter"/>
</dbReference>
<keyword evidence="2" id="KW-0442">Lipid degradation</keyword>
<feature type="active site" description="Nucleophile" evidence="2">
    <location>
        <position position="81"/>
    </location>
</feature>
<protein>
    <recommendedName>
        <fullName evidence="3">PNPLA domain-containing protein</fullName>
    </recommendedName>
</protein>
<evidence type="ECO:0000256" key="2">
    <source>
        <dbReference type="PROSITE-ProRule" id="PRU01161"/>
    </source>
</evidence>
<dbReference type="GO" id="GO:0005737">
    <property type="term" value="C:cytoplasm"/>
    <property type="evidence" value="ECO:0007669"/>
    <property type="project" value="TreeGrafter"/>
</dbReference>
<dbReference type="WBParaSite" id="MBELARI_LOCUS6817">
    <property type="protein sequence ID" value="MBELARI_LOCUS6817"/>
    <property type="gene ID" value="MBELARI_LOCUS6817"/>
</dbReference>
<proteinExistence type="predicted"/>
<name>A0AAF3JAN0_9BILA</name>
<dbReference type="PANTHER" id="PTHR12406:SF38">
    <property type="entry name" value="PNPLA DOMAIN-CONTAINING PROTEIN"/>
    <property type="match status" value="1"/>
</dbReference>
<reference evidence="5" key="1">
    <citation type="submission" date="2024-02" db="UniProtKB">
        <authorList>
            <consortium name="WormBaseParasite"/>
        </authorList>
    </citation>
    <scope>IDENTIFICATION</scope>
</reference>
<dbReference type="GO" id="GO:0005811">
    <property type="term" value="C:lipid droplet"/>
    <property type="evidence" value="ECO:0007669"/>
    <property type="project" value="TreeGrafter"/>
</dbReference>
<evidence type="ECO:0000313" key="5">
    <source>
        <dbReference type="WBParaSite" id="MBELARI_LOCUS6817"/>
    </source>
</evidence>
<dbReference type="AlphaFoldDB" id="A0AAF3JAN0"/>
<dbReference type="GO" id="GO:0019433">
    <property type="term" value="P:triglyceride catabolic process"/>
    <property type="evidence" value="ECO:0007669"/>
    <property type="project" value="TreeGrafter"/>
</dbReference>
<dbReference type="InterPro" id="IPR033562">
    <property type="entry name" value="PLPL"/>
</dbReference>
<keyword evidence="1 2" id="KW-0443">Lipid metabolism</keyword>
<comment type="caution">
    <text evidence="2">Lacks conserved residue(s) required for the propagation of feature annotation.</text>
</comment>
<dbReference type="PROSITE" id="PS51635">
    <property type="entry name" value="PNPLA"/>
    <property type="match status" value="1"/>
</dbReference>
<evidence type="ECO:0000256" key="1">
    <source>
        <dbReference type="ARBA" id="ARBA00023098"/>
    </source>
</evidence>
<dbReference type="SUPFAM" id="SSF52151">
    <property type="entry name" value="FabD/lysophospholipase-like"/>
    <property type="match status" value="1"/>
</dbReference>
<dbReference type="Gene3D" id="3.40.1090.10">
    <property type="entry name" value="Cytosolic phospholipase A2 catalytic domain"/>
    <property type="match status" value="2"/>
</dbReference>
<accession>A0AAF3JAN0</accession>
<keyword evidence="2" id="KW-0378">Hydrolase</keyword>